<dbReference type="InterPro" id="IPR002477">
    <property type="entry name" value="Peptidoglycan-bd-like"/>
</dbReference>
<feature type="chain" id="PRO_5036997420" evidence="1">
    <location>
        <begin position="27"/>
        <end position="520"/>
    </location>
</feature>
<organism evidence="3 4">
    <name type="scientific">Devosia nanyangense</name>
    <dbReference type="NCBI Taxonomy" id="1228055"/>
    <lineage>
        <taxon>Bacteria</taxon>
        <taxon>Pseudomonadati</taxon>
        <taxon>Pseudomonadota</taxon>
        <taxon>Alphaproteobacteria</taxon>
        <taxon>Hyphomicrobiales</taxon>
        <taxon>Devosiaceae</taxon>
        <taxon>Devosia</taxon>
    </lineage>
</organism>
<reference evidence="3" key="1">
    <citation type="submission" date="2020-07" db="EMBL/GenBank/DDBJ databases">
        <title>Huge and variable diversity of episymbiotic CPR bacteria and DPANN archaea in groundwater ecosystems.</title>
        <authorList>
            <person name="He C.Y."/>
            <person name="Keren R."/>
            <person name="Whittaker M."/>
            <person name="Farag I.F."/>
            <person name="Doudna J."/>
            <person name="Cate J.H.D."/>
            <person name="Banfield J.F."/>
        </authorList>
    </citation>
    <scope>NUCLEOTIDE SEQUENCE</scope>
    <source>
        <strain evidence="3">NC_groundwater_1586_Pr3_B-0.1um_66_15</strain>
    </source>
</reference>
<dbReference type="AlphaFoldDB" id="A0A933L519"/>
<evidence type="ECO:0000256" key="1">
    <source>
        <dbReference type="SAM" id="SignalP"/>
    </source>
</evidence>
<name>A0A933L519_9HYPH</name>
<dbReference type="SUPFAM" id="SSF47090">
    <property type="entry name" value="PGBD-like"/>
    <property type="match status" value="1"/>
</dbReference>
<protein>
    <submittedName>
        <fullName evidence="3">Peptidoglycan-binding protein</fullName>
    </submittedName>
</protein>
<proteinExistence type="predicted"/>
<evidence type="ECO:0000259" key="2">
    <source>
        <dbReference type="Pfam" id="PF01471"/>
    </source>
</evidence>
<keyword evidence="1" id="KW-0732">Signal</keyword>
<dbReference type="EMBL" id="JACRAF010000048">
    <property type="protein sequence ID" value="MBI4923187.1"/>
    <property type="molecule type" value="Genomic_DNA"/>
</dbReference>
<accession>A0A933L519</accession>
<dbReference type="Pfam" id="PF01471">
    <property type="entry name" value="PG_binding_1"/>
    <property type="match status" value="1"/>
</dbReference>
<evidence type="ECO:0000313" key="3">
    <source>
        <dbReference type="EMBL" id="MBI4923187.1"/>
    </source>
</evidence>
<evidence type="ECO:0000313" key="4">
    <source>
        <dbReference type="Proteomes" id="UP000782610"/>
    </source>
</evidence>
<gene>
    <name evidence="3" type="ORF">HY834_15700</name>
</gene>
<dbReference type="SUPFAM" id="SSF69318">
    <property type="entry name" value="Integrin alpha N-terminal domain"/>
    <property type="match status" value="1"/>
</dbReference>
<sequence>MLSTFLKSTLAVAFAAFATASQPVLAADEAVRQAQKLLIALGYKIGSADGVSGKRTEAAVADAMANYGQTYDGTLSDNEVLLLARVAPSRVTVDFEVAVSELNHLHSADINGDGRLDFVVTAMSDTAEQLGIPCCEVPANRVPDITPPVPILVYSTPEGYATKPFPPEAKGNRSQAGRFFTAYGKQYFVLAKNGEMGLPSENHGEISMVFRITPSEDMAIETVAEFDGRGVSANVDVADLDGDGQPEIFLNNYGLISTVTSAGGSVIKTFTSDEKLASTKFTAPIESRKPMNYVSLIDFDGSGNLDLLVAVEIEKTMDGSVMLAKAPGSYVILDPFVRKTAELDRIYLLPPFWGNDHAGYSILPITVDGRILMFEISQQFLGHQGGGFINDHLDVFEYSTADKAFTLVTADVLPKQPRMRDKSSALYLQRADLDFDGIDEVYRQQYPYEPQFFEWNGKAFALTNFPSKDFFKPNWTGTLIYLPDPELKCTRMVTFSQNLGGNGGQTKTDLRLTSCVPMGD</sequence>
<comment type="caution">
    <text evidence="3">The sequence shown here is derived from an EMBL/GenBank/DDBJ whole genome shotgun (WGS) entry which is preliminary data.</text>
</comment>
<dbReference type="InterPro" id="IPR036365">
    <property type="entry name" value="PGBD-like_sf"/>
</dbReference>
<dbReference type="InterPro" id="IPR036366">
    <property type="entry name" value="PGBDSf"/>
</dbReference>
<dbReference type="InterPro" id="IPR028994">
    <property type="entry name" value="Integrin_alpha_N"/>
</dbReference>
<feature type="domain" description="Peptidoglycan binding-like" evidence="2">
    <location>
        <begin position="28"/>
        <end position="75"/>
    </location>
</feature>
<dbReference type="Proteomes" id="UP000782610">
    <property type="component" value="Unassembled WGS sequence"/>
</dbReference>
<dbReference type="Gene3D" id="1.10.101.10">
    <property type="entry name" value="PGBD-like superfamily/PGBD"/>
    <property type="match status" value="1"/>
</dbReference>
<feature type="signal peptide" evidence="1">
    <location>
        <begin position="1"/>
        <end position="26"/>
    </location>
</feature>